<dbReference type="AlphaFoldDB" id="A0AAV4A0I0"/>
<organism evidence="2 3">
    <name type="scientific">Plakobranchus ocellatus</name>
    <dbReference type="NCBI Taxonomy" id="259542"/>
    <lineage>
        <taxon>Eukaryota</taxon>
        <taxon>Metazoa</taxon>
        <taxon>Spiralia</taxon>
        <taxon>Lophotrochozoa</taxon>
        <taxon>Mollusca</taxon>
        <taxon>Gastropoda</taxon>
        <taxon>Heterobranchia</taxon>
        <taxon>Euthyneura</taxon>
        <taxon>Panpulmonata</taxon>
        <taxon>Sacoglossa</taxon>
        <taxon>Placobranchoidea</taxon>
        <taxon>Plakobranchidae</taxon>
        <taxon>Plakobranchus</taxon>
    </lineage>
</organism>
<feature type="domain" description="Reverse transcriptase" evidence="1">
    <location>
        <begin position="1"/>
        <end position="131"/>
    </location>
</feature>
<dbReference type="PANTHER" id="PTHR47027:SF8">
    <property type="entry name" value="RIBONUCLEASE H"/>
    <property type="match status" value="1"/>
</dbReference>
<name>A0AAV4A0I0_9GAST</name>
<accession>A0AAV4A0I0</accession>
<dbReference type="Pfam" id="PF00078">
    <property type="entry name" value="RVT_1"/>
    <property type="match status" value="1"/>
</dbReference>
<dbReference type="SUPFAM" id="SSF56672">
    <property type="entry name" value="DNA/RNA polymerases"/>
    <property type="match status" value="1"/>
</dbReference>
<dbReference type="Proteomes" id="UP000735302">
    <property type="component" value="Unassembled WGS sequence"/>
</dbReference>
<dbReference type="PROSITE" id="PS50878">
    <property type="entry name" value="RT_POL"/>
    <property type="match status" value="1"/>
</dbReference>
<evidence type="ECO:0000313" key="3">
    <source>
        <dbReference type="Proteomes" id="UP000735302"/>
    </source>
</evidence>
<reference evidence="2 3" key="1">
    <citation type="journal article" date="2021" name="Elife">
        <title>Chloroplast acquisition without the gene transfer in kleptoplastic sea slugs, Plakobranchus ocellatus.</title>
        <authorList>
            <person name="Maeda T."/>
            <person name="Takahashi S."/>
            <person name="Yoshida T."/>
            <person name="Shimamura S."/>
            <person name="Takaki Y."/>
            <person name="Nagai Y."/>
            <person name="Toyoda A."/>
            <person name="Suzuki Y."/>
            <person name="Arimoto A."/>
            <person name="Ishii H."/>
            <person name="Satoh N."/>
            <person name="Nishiyama T."/>
            <person name="Hasebe M."/>
            <person name="Maruyama T."/>
            <person name="Minagawa J."/>
            <person name="Obokata J."/>
            <person name="Shigenobu S."/>
        </authorList>
    </citation>
    <scope>NUCLEOTIDE SEQUENCE [LARGE SCALE GENOMIC DNA]</scope>
</reference>
<protein>
    <submittedName>
        <fullName evidence="2">Retrovirus-related pol polyprotein line-1</fullName>
    </submittedName>
</protein>
<gene>
    <name evidence="2" type="ORF">PoB_002815000</name>
</gene>
<dbReference type="InterPro" id="IPR000477">
    <property type="entry name" value="RT_dom"/>
</dbReference>
<evidence type="ECO:0000259" key="1">
    <source>
        <dbReference type="PROSITE" id="PS50878"/>
    </source>
</evidence>
<comment type="caution">
    <text evidence="2">The sequence shown here is derived from an EMBL/GenBank/DDBJ whole genome shotgun (WGS) entry which is preliminary data.</text>
</comment>
<dbReference type="EMBL" id="BLXT01003538">
    <property type="protein sequence ID" value="GFO01645.1"/>
    <property type="molecule type" value="Genomic_DNA"/>
</dbReference>
<dbReference type="InterPro" id="IPR043502">
    <property type="entry name" value="DNA/RNA_pol_sf"/>
</dbReference>
<sequence>MLVKLDIDGKDLRAIRNLSWDQTAFVRIEGEHSDFKPIKRGVRQGCVMSPDLFNRCSEIILRNLDGISGLKINGQNLNNLRYADDTVLIAESGKQLQKLPDTVALGSERMGQSLNVKKTDYGMYDHLKEIL</sequence>
<dbReference type="PANTHER" id="PTHR47027">
    <property type="entry name" value="REVERSE TRANSCRIPTASE DOMAIN-CONTAINING PROTEIN"/>
    <property type="match status" value="1"/>
</dbReference>
<proteinExistence type="predicted"/>
<keyword evidence="3" id="KW-1185">Reference proteome</keyword>
<evidence type="ECO:0000313" key="2">
    <source>
        <dbReference type="EMBL" id="GFO01645.1"/>
    </source>
</evidence>